<dbReference type="GO" id="GO:0043409">
    <property type="term" value="P:negative regulation of MAPK cascade"/>
    <property type="evidence" value="ECO:0007669"/>
    <property type="project" value="TreeGrafter"/>
</dbReference>
<dbReference type="SUPFAM" id="SSF52799">
    <property type="entry name" value="(Phosphotyrosine protein) phosphatases II"/>
    <property type="match status" value="1"/>
</dbReference>
<evidence type="ECO:0000256" key="2">
    <source>
        <dbReference type="ARBA" id="ARBA00013064"/>
    </source>
</evidence>
<sequence length="166" mass="18349">MATTVLPFLYLGPRASASRDTLFRNHITDVLSIGSQPPSTVQGVTYHRLSLLDDTDVSIREVSEEADSIIESVRADPNRKILVHCSAAISRSPTIVVAYLMKHHSIDLYNALGLVVQARPPVCPNPGFLSQLKEMEMELYSAGSLEVEELPRRKQDRLAFFADAGQ</sequence>
<dbReference type="InterPro" id="IPR029021">
    <property type="entry name" value="Prot-tyrosine_phosphatase-like"/>
</dbReference>
<keyword evidence="3" id="KW-0378">Hydrolase</keyword>
<feature type="domain" description="Tyrosine-protein phosphatase" evidence="5">
    <location>
        <begin position="1"/>
        <end position="141"/>
    </location>
</feature>
<evidence type="ECO:0000256" key="3">
    <source>
        <dbReference type="ARBA" id="ARBA00022801"/>
    </source>
</evidence>
<dbReference type="Pfam" id="PF00782">
    <property type="entry name" value="DSPc"/>
    <property type="match status" value="1"/>
</dbReference>
<gene>
    <name evidence="7" type="ORF">TWF730_008146</name>
</gene>
<dbReference type="GO" id="GO:0008330">
    <property type="term" value="F:protein tyrosine/threonine phosphatase activity"/>
    <property type="evidence" value="ECO:0007669"/>
    <property type="project" value="TreeGrafter"/>
</dbReference>
<dbReference type="InterPro" id="IPR020422">
    <property type="entry name" value="TYR_PHOSPHATASE_DUAL_dom"/>
</dbReference>
<dbReference type="SMART" id="SM00195">
    <property type="entry name" value="DSPc"/>
    <property type="match status" value="1"/>
</dbReference>
<protein>
    <recommendedName>
        <fullName evidence="2">protein-tyrosine-phosphatase</fullName>
        <ecNumber evidence="2">3.1.3.48</ecNumber>
    </recommendedName>
</protein>
<dbReference type="PROSITE" id="PS50054">
    <property type="entry name" value="TYR_PHOSPHATASE_DUAL"/>
    <property type="match status" value="1"/>
</dbReference>
<dbReference type="PROSITE" id="PS50056">
    <property type="entry name" value="TYR_PHOSPHATASE_2"/>
    <property type="match status" value="1"/>
</dbReference>
<feature type="domain" description="Tyrosine specific protein phosphatases" evidence="6">
    <location>
        <begin position="67"/>
        <end position="120"/>
    </location>
</feature>
<dbReference type="GO" id="GO:0033550">
    <property type="term" value="F:MAP kinase tyrosine phosphatase activity"/>
    <property type="evidence" value="ECO:0007669"/>
    <property type="project" value="TreeGrafter"/>
</dbReference>
<reference evidence="7 8" key="1">
    <citation type="submission" date="2019-10" db="EMBL/GenBank/DDBJ databases">
        <authorList>
            <person name="Palmer J.M."/>
        </authorList>
    </citation>
    <scope>NUCLEOTIDE SEQUENCE [LARGE SCALE GENOMIC DNA]</scope>
    <source>
        <strain evidence="7 8">TWF730</strain>
    </source>
</reference>
<keyword evidence="4" id="KW-0904">Protein phosphatase</keyword>
<dbReference type="EMBL" id="JAVHNS010000005">
    <property type="protein sequence ID" value="KAK6353717.1"/>
    <property type="molecule type" value="Genomic_DNA"/>
</dbReference>
<name>A0AAV9V457_9PEZI</name>
<dbReference type="PANTHER" id="PTHR10159:SF519">
    <property type="entry name" value="DUAL SPECIFICITY PROTEIN PHOSPHATASE MPK3"/>
    <property type="match status" value="1"/>
</dbReference>
<dbReference type="GO" id="GO:0017017">
    <property type="term" value="F:MAP kinase tyrosine/serine/threonine phosphatase activity"/>
    <property type="evidence" value="ECO:0007669"/>
    <property type="project" value="TreeGrafter"/>
</dbReference>
<dbReference type="InterPro" id="IPR000340">
    <property type="entry name" value="Dual-sp_phosphatase_cat-dom"/>
</dbReference>
<evidence type="ECO:0000256" key="4">
    <source>
        <dbReference type="ARBA" id="ARBA00022912"/>
    </source>
</evidence>
<dbReference type="Gene3D" id="3.90.190.10">
    <property type="entry name" value="Protein tyrosine phosphatase superfamily"/>
    <property type="match status" value="1"/>
</dbReference>
<comment type="caution">
    <text evidence="7">The sequence shown here is derived from an EMBL/GenBank/DDBJ whole genome shotgun (WGS) entry which is preliminary data.</text>
</comment>
<comment type="similarity">
    <text evidence="1">Belongs to the protein-tyrosine phosphatase family. Non-receptor class dual specificity subfamily.</text>
</comment>
<dbReference type="InterPro" id="IPR000387">
    <property type="entry name" value="Tyr_Pase_dom"/>
</dbReference>
<organism evidence="7 8">
    <name type="scientific">Orbilia blumenaviensis</name>
    <dbReference type="NCBI Taxonomy" id="1796055"/>
    <lineage>
        <taxon>Eukaryota</taxon>
        <taxon>Fungi</taxon>
        <taxon>Dikarya</taxon>
        <taxon>Ascomycota</taxon>
        <taxon>Pezizomycotina</taxon>
        <taxon>Orbiliomycetes</taxon>
        <taxon>Orbiliales</taxon>
        <taxon>Orbiliaceae</taxon>
        <taxon>Orbilia</taxon>
    </lineage>
</organism>
<dbReference type="CDD" id="cd14498">
    <property type="entry name" value="DSP"/>
    <property type="match status" value="1"/>
</dbReference>
<accession>A0AAV9V457</accession>
<keyword evidence="8" id="KW-1185">Reference proteome</keyword>
<evidence type="ECO:0000259" key="5">
    <source>
        <dbReference type="PROSITE" id="PS50054"/>
    </source>
</evidence>
<dbReference type="Proteomes" id="UP001373714">
    <property type="component" value="Unassembled WGS sequence"/>
</dbReference>
<evidence type="ECO:0000313" key="7">
    <source>
        <dbReference type="EMBL" id="KAK6353717.1"/>
    </source>
</evidence>
<dbReference type="AlphaFoldDB" id="A0AAV9V457"/>
<evidence type="ECO:0000313" key="8">
    <source>
        <dbReference type="Proteomes" id="UP001373714"/>
    </source>
</evidence>
<proteinExistence type="inferred from homology"/>
<dbReference type="PANTHER" id="PTHR10159">
    <property type="entry name" value="DUAL SPECIFICITY PROTEIN PHOSPHATASE"/>
    <property type="match status" value="1"/>
</dbReference>
<dbReference type="EC" id="3.1.3.48" evidence="2"/>
<dbReference type="GO" id="GO:0005737">
    <property type="term" value="C:cytoplasm"/>
    <property type="evidence" value="ECO:0007669"/>
    <property type="project" value="TreeGrafter"/>
</dbReference>
<evidence type="ECO:0000256" key="1">
    <source>
        <dbReference type="ARBA" id="ARBA00008601"/>
    </source>
</evidence>
<evidence type="ECO:0000259" key="6">
    <source>
        <dbReference type="PROSITE" id="PS50056"/>
    </source>
</evidence>